<evidence type="ECO:0000256" key="1">
    <source>
        <dbReference type="SAM" id="SignalP"/>
    </source>
</evidence>
<evidence type="ECO:0000313" key="2">
    <source>
        <dbReference type="EMBL" id="MXU85930.1"/>
    </source>
</evidence>
<feature type="signal peptide" evidence="1">
    <location>
        <begin position="1"/>
        <end position="19"/>
    </location>
</feature>
<sequence>MSCVEQLAAFILPLCGTLTFVLPRCSVGYGFIEVGLPSGKWIEQTIAVLPGWKSLRFKLANHWRRRSSFCFPFGKRCMENGTKHGQSM</sequence>
<accession>A0A6B0UB40</accession>
<dbReference type="EMBL" id="GIFC01003847">
    <property type="protein sequence ID" value="MXU85930.1"/>
    <property type="molecule type" value="Transcribed_RNA"/>
</dbReference>
<keyword evidence="1" id="KW-0732">Signal</keyword>
<organism evidence="2">
    <name type="scientific">Ixodes ricinus</name>
    <name type="common">Common tick</name>
    <name type="synonym">Acarus ricinus</name>
    <dbReference type="NCBI Taxonomy" id="34613"/>
    <lineage>
        <taxon>Eukaryota</taxon>
        <taxon>Metazoa</taxon>
        <taxon>Ecdysozoa</taxon>
        <taxon>Arthropoda</taxon>
        <taxon>Chelicerata</taxon>
        <taxon>Arachnida</taxon>
        <taxon>Acari</taxon>
        <taxon>Parasitiformes</taxon>
        <taxon>Ixodida</taxon>
        <taxon>Ixodoidea</taxon>
        <taxon>Ixodidae</taxon>
        <taxon>Ixodinae</taxon>
        <taxon>Ixodes</taxon>
    </lineage>
</organism>
<reference evidence="2" key="1">
    <citation type="submission" date="2019-12" db="EMBL/GenBank/DDBJ databases">
        <title>An insight into the sialome of adult female Ixodes ricinus ticks feeding for 6 days.</title>
        <authorList>
            <person name="Perner J."/>
            <person name="Ribeiro J.M.C."/>
        </authorList>
    </citation>
    <scope>NUCLEOTIDE SEQUENCE</scope>
    <source>
        <strain evidence="2">Semi-engorged</strain>
        <tissue evidence="2">Salivary glands</tissue>
    </source>
</reference>
<dbReference type="AlphaFoldDB" id="A0A6B0UB40"/>
<proteinExistence type="predicted"/>
<name>A0A6B0UB40_IXORI</name>
<protein>
    <submittedName>
        <fullName evidence="2">Putative secreted protein</fullName>
    </submittedName>
</protein>
<feature type="chain" id="PRO_5025374160" evidence="1">
    <location>
        <begin position="20"/>
        <end position="88"/>
    </location>
</feature>